<proteinExistence type="predicted"/>
<dbReference type="AlphaFoldDB" id="A0A7S1B8Y5"/>
<dbReference type="EMBL" id="HBFR01008468">
    <property type="protein sequence ID" value="CAD8878936.1"/>
    <property type="molecule type" value="Transcribed_RNA"/>
</dbReference>
<sequence length="295" mass="33426">MVNKTTSFSVQLIDADTRVPFKEHTGNDGKIYVEVEPEKDYFIKASSSLDPKKTKVRVTCAVDEEELGYYNCLWQFYKNACHNGHVTRKNGKTIETSLKFAKTKVCRDPNSDLISQLLMGKVTVTFSEAIPDGKDDLDDFETNLSEENVAPSSKGVHSIKGDIINDLDTYLEGEDDDIIYTAGKCLAKIELDYCCSLGLIRHNILPKPPLWDFHRLMQSTKRPCAEDSLNLLKIEPKRLKISPEVDGKSIGAEKYADYFDLTEHEPTDDKLSKSICAKKYGDYFDLTEREPTDDR</sequence>
<gene>
    <name evidence="1" type="ORF">CHYS00102_LOCUS6120</name>
</gene>
<reference evidence="1" key="1">
    <citation type="submission" date="2021-01" db="EMBL/GenBank/DDBJ databases">
        <authorList>
            <person name="Corre E."/>
            <person name="Pelletier E."/>
            <person name="Niang G."/>
            <person name="Scheremetjew M."/>
            <person name="Finn R."/>
            <person name="Kale V."/>
            <person name="Holt S."/>
            <person name="Cochrane G."/>
            <person name="Meng A."/>
            <person name="Brown T."/>
            <person name="Cohen L."/>
        </authorList>
    </citation>
    <scope>NUCLEOTIDE SEQUENCE</scope>
    <source>
        <strain evidence="1">308</strain>
    </source>
</reference>
<evidence type="ECO:0000313" key="1">
    <source>
        <dbReference type="EMBL" id="CAD8878936.1"/>
    </source>
</evidence>
<organism evidence="1">
    <name type="scientific">Corethron hystrix</name>
    <dbReference type="NCBI Taxonomy" id="216773"/>
    <lineage>
        <taxon>Eukaryota</taxon>
        <taxon>Sar</taxon>
        <taxon>Stramenopiles</taxon>
        <taxon>Ochrophyta</taxon>
        <taxon>Bacillariophyta</taxon>
        <taxon>Coscinodiscophyceae</taxon>
        <taxon>Corethrophycidae</taxon>
        <taxon>Corethrales</taxon>
        <taxon>Corethraceae</taxon>
        <taxon>Corethron</taxon>
    </lineage>
</organism>
<protein>
    <submittedName>
        <fullName evidence="1">Uncharacterized protein</fullName>
    </submittedName>
</protein>
<name>A0A7S1B8Y5_9STRA</name>
<accession>A0A7S1B8Y5</accession>